<evidence type="ECO:0000313" key="1">
    <source>
        <dbReference type="EMBL" id="KUM47474.1"/>
    </source>
</evidence>
<organism evidence="1">
    <name type="scientific">Picea glauca</name>
    <name type="common">White spruce</name>
    <name type="synonym">Pinus glauca</name>
    <dbReference type="NCBI Taxonomy" id="3330"/>
    <lineage>
        <taxon>Eukaryota</taxon>
        <taxon>Viridiplantae</taxon>
        <taxon>Streptophyta</taxon>
        <taxon>Embryophyta</taxon>
        <taxon>Tracheophyta</taxon>
        <taxon>Spermatophyta</taxon>
        <taxon>Pinopsida</taxon>
        <taxon>Pinidae</taxon>
        <taxon>Conifers I</taxon>
        <taxon>Pinales</taxon>
        <taxon>Pinaceae</taxon>
        <taxon>Picea</taxon>
    </lineage>
</organism>
<accession>A0A101LY31</accession>
<proteinExistence type="predicted"/>
<sequence length="59" mass="6831">MFRWSKGLSVACRQAYMVSGNYVYGHSPGQVEPSISLYQHFRFRCFDLKLISSQCFSCL</sequence>
<comment type="caution">
    <text evidence="1">The sequence shown here is derived from an EMBL/GenBank/DDBJ whole genome shotgun (WGS) entry which is preliminary data.</text>
</comment>
<dbReference type="AlphaFoldDB" id="A0A101LY31"/>
<name>A0A101LY31_PICGL</name>
<keyword evidence="1" id="KW-0496">Mitochondrion</keyword>
<geneLocation type="mitochondrion" evidence="1"/>
<dbReference type="EMBL" id="LKAM01000007">
    <property type="protein sequence ID" value="KUM47474.1"/>
    <property type="molecule type" value="Genomic_DNA"/>
</dbReference>
<protein>
    <submittedName>
        <fullName evidence="1">Uncharacterized protein</fullName>
    </submittedName>
</protein>
<gene>
    <name evidence="1" type="ORF">ABT39_MTgene5660</name>
</gene>
<reference evidence="1" key="1">
    <citation type="journal article" date="2015" name="Genome Biol. Evol.">
        <title>Organellar Genomes of White Spruce (Picea glauca): Assembly and Annotation.</title>
        <authorList>
            <person name="Jackman S.D."/>
            <person name="Warren R.L."/>
            <person name="Gibb E.A."/>
            <person name="Vandervalk B.P."/>
            <person name="Mohamadi H."/>
            <person name="Chu J."/>
            <person name="Raymond A."/>
            <person name="Pleasance S."/>
            <person name="Coope R."/>
            <person name="Wildung M.R."/>
            <person name="Ritland C.E."/>
            <person name="Bousquet J."/>
            <person name="Jones S.J."/>
            <person name="Bohlmann J."/>
            <person name="Birol I."/>
        </authorList>
    </citation>
    <scope>NUCLEOTIDE SEQUENCE [LARGE SCALE GENOMIC DNA]</scope>
    <source>
        <tissue evidence="1">Flushing bud</tissue>
    </source>
</reference>